<comment type="caution">
    <text evidence="2">The sequence shown here is derived from an EMBL/GenBank/DDBJ whole genome shotgun (WGS) entry which is preliminary data.</text>
</comment>
<evidence type="ECO:0000313" key="3">
    <source>
        <dbReference type="Proteomes" id="UP001254848"/>
    </source>
</evidence>
<keyword evidence="1" id="KW-1133">Transmembrane helix</keyword>
<organism evidence="2 3">
    <name type="scientific">Anaeroselena agilis</name>
    <dbReference type="NCBI Taxonomy" id="3063788"/>
    <lineage>
        <taxon>Bacteria</taxon>
        <taxon>Bacillati</taxon>
        <taxon>Bacillota</taxon>
        <taxon>Negativicutes</taxon>
        <taxon>Acetonemataceae</taxon>
        <taxon>Anaeroselena</taxon>
    </lineage>
</organism>
<name>A0ABU3NUZ1_9FIRM</name>
<dbReference type="EMBL" id="JAUOZS010000001">
    <property type="protein sequence ID" value="MDT8900635.1"/>
    <property type="molecule type" value="Genomic_DNA"/>
</dbReference>
<proteinExistence type="predicted"/>
<reference evidence="2 3" key="1">
    <citation type="submission" date="2023-07" db="EMBL/GenBank/DDBJ databases">
        <title>The novel representative of Negativicutes class, Anaeroselena agilis gen. nov. sp. nov.</title>
        <authorList>
            <person name="Prokofeva M.I."/>
            <person name="Elcheninov A.G."/>
            <person name="Klyukina A."/>
            <person name="Kublanov I.V."/>
            <person name="Frolov E.N."/>
            <person name="Podosokorskaya O.A."/>
        </authorList>
    </citation>
    <scope>NUCLEOTIDE SEQUENCE [LARGE SCALE GENOMIC DNA]</scope>
    <source>
        <strain evidence="2 3">4137-cl</strain>
    </source>
</reference>
<evidence type="ECO:0000256" key="1">
    <source>
        <dbReference type="SAM" id="Phobius"/>
    </source>
</evidence>
<keyword evidence="3" id="KW-1185">Reference proteome</keyword>
<keyword evidence="1" id="KW-0472">Membrane</keyword>
<sequence>MFKPWFRALITFLPFRAWRLSVGVAILPACVVHYIFMVFRESLGEFAGEVRALFRKLWRWEDD</sequence>
<evidence type="ECO:0000313" key="2">
    <source>
        <dbReference type="EMBL" id="MDT8900635.1"/>
    </source>
</evidence>
<gene>
    <name evidence="2" type="ORF">Q4T40_05195</name>
</gene>
<protein>
    <submittedName>
        <fullName evidence="2">Uncharacterized protein</fullName>
    </submittedName>
</protein>
<dbReference type="Proteomes" id="UP001254848">
    <property type="component" value="Unassembled WGS sequence"/>
</dbReference>
<feature type="transmembrane region" description="Helical" evidence="1">
    <location>
        <begin position="20"/>
        <end position="39"/>
    </location>
</feature>
<dbReference type="RefSeq" id="WP_413779171.1">
    <property type="nucleotide sequence ID" value="NZ_JAUOZS010000001.1"/>
</dbReference>
<accession>A0ABU3NUZ1</accession>
<keyword evidence="1" id="KW-0812">Transmembrane</keyword>